<feature type="region of interest" description="Disordered" evidence="2">
    <location>
        <begin position="425"/>
        <end position="458"/>
    </location>
</feature>
<protein>
    <submittedName>
        <fullName evidence="4">Uncharacterized protein</fullName>
    </submittedName>
</protein>
<dbReference type="AlphaFoldDB" id="A0A7S0REU1"/>
<feature type="coiled-coil region" evidence="1">
    <location>
        <begin position="24"/>
        <end position="107"/>
    </location>
</feature>
<feature type="compositionally biased region" description="Low complexity" evidence="2">
    <location>
        <begin position="425"/>
        <end position="435"/>
    </location>
</feature>
<organism evidence="4">
    <name type="scientific">Pyramimonas obovata</name>
    <dbReference type="NCBI Taxonomy" id="1411642"/>
    <lineage>
        <taxon>Eukaryota</taxon>
        <taxon>Viridiplantae</taxon>
        <taxon>Chlorophyta</taxon>
        <taxon>Pyramimonadophyceae</taxon>
        <taxon>Pyramimonadales</taxon>
        <taxon>Pyramimonadaceae</taxon>
        <taxon>Pyramimonas</taxon>
        <taxon>Pyramimonas incertae sedis</taxon>
    </lineage>
</organism>
<accession>A0A7S0REU1</accession>
<proteinExistence type="predicted"/>
<keyword evidence="1" id="KW-0175">Coiled coil</keyword>
<feature type="chain" id="PRO_5031461636" evidence="3">
    <location>
        <begin position="21"/>
        <end position="458"/>
    </location>
</feature>
<evidence type="ECO:0000313" key="4">
    <source>
        <dbReference type="EMBL" id="CAD8675526.1"/>
    </source>
</evidence>
<name>A0A7S0REU1_9CHLO</name>
<evidence type="ECO:0000256" key="2">
    <source>
        <dbReference type="SAM" id="MobiDB-lite"/>
    </source>
</evidence>
<dbReference type="EMBL" id="HBFA01025022">
    <property type="protein sequence ID" value="CAD8675526.1"/>
    <property type="molecule type" value="Transcribed_RNA"/>
</dbReference>
<gene>
    <name evidence="4" type="ORF">POBO1169_LOCUS12748</name>
</gene>
<keyword evidence="3" id="KW-0732">Signal</keyword>
<feature type="signal peptide" evidence="3">
    <location>
        <begin position="1"/>
        <end position="20"/>
    </location>
</feature>
<evidence type="ECO:0000256" key="1">
    <source>
        <dbReference type="SAM" id="Coils"/>
    </source>
</evidence>
<evidence type="ECO:0000256" key="3">
    <source>
        <dbReference type="SAM" id="SignalP"/>
    </source>
</evidence>
<sequence length="458" mass="48877">MKSLCVKLLLFGLPLVLAAADDTTKALTDEIANLKGAKSNLEEQLAVTLQEAAAKRQEAQTLEQDKKGLEEKVLAFERERVKAEFGQQAAQTKVEQLTAESESLHAKHLAEAETAQQMLSHTQTLVKEREAALAAAAKEAAAAAAMADKARQEAAISAAKDKEAALAAVMKTASKDAEEVRRLAGELADQQRMFAEERRQLLAEAEELRQQADPLTWVRIRAAAAWEAAESEIRRAAEAMNQTDTAQLRRLLASAQAAVYEGAGPAWDAAKKGAGDLIAAAEPHLETATKHASGTLSKVAEVSTEGIKQVQEATAPALAGLKEGLKQHTAGLAASLETKLQSAEVQAAHKAFHQKLDEIVALTVAVLSQFELSKPYATPLHAERLVQAMLLLPLLLLPLLCCCACKGKRSRPSYPHHEDFHAFSAAGGPSSSAGGARRRKGSGVKTVTGPDGQRIRMP</sequence>
<reference evidence="4" key="1">
    <citation type="submission" date="2021-01" db="EMBL/GenBank/DDBJ databases">
        <authorList>
            <person name="Corre E."/>
            <person name="Pelletier E."/>
            <person name="Niang G."/>
            <person name="Scheremetjew M."/>
            <person name="Finn R."/>
            <person name="Kale V."/>
            <person name="Holt S."/>
            <person name="Cochrane G."/>
            <person name="Meng A."/>
            <person name="Brown T."/>
            <person name="Cohen L."/>
        </authorList>
    </citation>
    <scope>NUCLEOTIDE SEQUENCE</scope>
    <source>
        <strain evidence="4">CCMP722</strain>
    </source>
</reference>